<dbReference type="Proteomes" id="UP000007832">
    <property type="component" value="Unassembled WGS sequence"/>
</dbReference>
<sequence>MHGCHDRCSFPRAGTCPTIRCGKSATDVTGALRGFEEPELIIMDTNHQGGPGDETGVILLAATIFCRA</sequence>
<dbReference type="PATRIC" id="fig|1051006.4.peg.1424"/>
<evidence type="ECO:0000313" key="1">
    <source>
        <dbReference type="EMBL" id="EGR96885.1"/>
    </source>
</evidence>
<evidence type="ECO:0000313" key="2">
    <source>
        <dbReference type="Proteomes" id="UP000007832"/>
    </source>
</evidence>
<dbReference type="AlphaFoldDB" id="F9NW70"/>
<proteinExistence type="predicted"/>
<protein>
    <submittedName>
        <fullName evidence="1">Uncharacterized protein</fullName>
    </submittedName>
</protein>
<dbReference type="EMBL" id="AFUN01000034">
    <property type="protein sequence ID" value="EGR96885.1"/>
    <property type="molecule type" value="Genomic_DNA"/>
</dbReference>
<accession>F9NW70</accession>
<name>F9NW70_9ACTN</name>
<organism evidence="1 2">
    <name type="scientific">[Propionibacterium] namnetense SK182B-JCVI</name>
    <dbReference type="NCBI Taxonomy" id="1051006"/>
    <lineage>
        <taxon>Bacteria</taxon>
        <taxon>Bacillati</taxon>
        <taxon>Actinomycetota</taxon>
        <taxon>Actinomycetes</taxon>
        <taxon>Propionibacteriales</taxon>
        <taxon>Propionibacteriaceae</taxon>
        <taxon>Cutibacterium</taxon>
    </lineage>
</organism>
<comment type="caution">
    <text evidence="1">The sequence shown here is derived from an EMBL/GenBank/DDBJ whole genome shotgun (WGS) entry which is preliminary data.</text>
</comment>
<gene>
    <name evidence="1" type="ORF">HMPREF1162_1802</name>
</gene>
<reference evidence="1 2" key="1">
    <citation type="submission" date="2011-07" db="EMBL/GenBank/DDBJ databases">
        <title>Genome Sequence of Propionibacterium acnes SK182B-JCVI.</title>
        <authorList>
            <person name="Durkin A.S."/>
            <person name="Madupu R."/>
            <person name="Hostetler J."/>
            <person name="Radune D."/>
            <person name="Torralba M."/>
            <person name="Methe B."/>
            <person name="Sutton G."/>
            <person name="Strausberg R.L."/>
            <person name="Nelson K.E."/>
        </authorList>
    </citation>
    <scope>NUCLEOTIDE SEQUENCE [LARGE SCALE GENOMIC DNA]</scope>
    <source>
        <strain evidence="1 2">SK182B-JCVI</strain>
    </source>
</reference>